<dbReference type="PANTHER" id="PTHR43711">
    <property type="entry name" value="TWO-COMPONENT HISTIDINE KINASE"/>
    <property type="match status" value="1"/>
</dbReference>
<evidence type="ECO:0000313" key="12">
    <source>
        <dbReference type="Proteomes" id="UP001501734"/>
    </source>
</evidence>
<dbReference type="RefSeq" id="WP_344909231.1">
    <property type="nucleotide sequence ID" value="NZ_BAABDL010000002.1"/>
</dbReference>
<dbReference type="Gene3D" id="1.10.287.130">
    <property type="match status" value="1"/>
</dbReference>
<dbReference type="PRINTS" id="PR00344">
    <property type="entry name" value="BCTRLSENSOR"/>
</dbReference>
<dbReference type="SMART" id="SM00388">
    <property type="entry name" value="HisKA"/>
    <property type="match status" value="1"/>
</dbReference>
<dbReference type="InterPro" id="IPR011623">
    <property type="entry name" value="7TMR_DISM_rcpt_extracell_dom1"/>
</dbReference>
<keyword evidence="9" id="KW-0812">Transmembrane</keyword>
<dbReference type="InterPro" id="IPR003661">
    <property type="entry name" value="HisK_dim/P_dom"/>
</dbReference>
<keyword evidence="7" id="KW-0067">ATP-binding</keyword>
<dbReference type="InterPro" id="IPR050736">
    <property type="entry name" value="Sensor_HK_Regulatory"/>
</dbReference>
<evidence type="ECO:0000256" key="8">
    <source>
        <dbReference type="ARBA" id="ARBA00023012"/>
    </source>
</evidence>
<evidence type="ECO:0000256" key="3">
    <source>
        <dbReference type="ARBA" id="ARBA00022553"/>
    </source>
</evidence>
<dbReference type="Pfam" id="PF07695">
    <property type="entry name" value="7TMR-DISM_7TM"/>
    <property type="match status" value="1"/>
</dbReference>
<dbReference type="EC" id="2.7.13.3" evidence="2"/>
<dbReference type="InterPro" id="IPR036097">
    <property type="entry name" value="HisK_dim/P_sf"/>
</dbReference>
<evidence type="ECO:0000256" key="2">
    <source>
        <dbReference type="ARBA" id="ARBA00012438"/>
    </source>
</evidence>
<dbReference type="EMBL" id="BAABDL010000002">
    <property type="protein sequence ID" value="GAA4056878.1"/>
    <property type="molecule type" value="Genomic_DNA"/>
</dbReference>
<evidence type="ECO:0000256" key="4">
    <source>
        <dbReference type="ARBA" id="ARBA00022679"/>
    </source>
</evidence>
<keyword evidence="9" id="KW-0472">Membrane</keyword>
<keyword evidence="9" id="KW-1133">Transmembrane helix</keyword>
<dbReference type="Pfam" id="PF02518">
    <property type="entry name" value="HATPase_c"/>
    <property type="match status" value="1"/>
</dbReference>
<evidence type="ECO:0000313" key="11">
    <source>
        <dbReference type="EMBL" id="GAA4056878.1"/>
    </source>
</evidence>
<feature type="transmembrane region" description="Helical" evidence="9">
    <location>
        <begin position="212"/>
        <end position="229"/>
    </location>
</feature>
<comment type="caution">
    <text evidence="11">The sequence shown here is derived from an EMBL/GenBank/DDBJ whole genome shotgun (WGS) entry which is preliminary data.</text>
</comment>
<evidence type="ECO:0000256" key="9">
    <source>
        <dbReference type="SAM" id="Phobius"/>
    </source>
</evidence>
<dbReference type="Gene3D" id="3.30.565.10">
    <property type="entry name" value="Histidine kinase-like ATPase, C-terminal domain"/>
    <property type="match status" value="1"/>
</dbReference>
<dbReference type="InterPro" id="IPR036890">
    <property type="entry name" value="HATPase_C_sf"/>
</dbReference>
<feature type="transmembrane region" description="Helical" evidence="9">
    <location>
        <begin position="183"/>
        <end position="205"/>
    </location>
</feature>
<dbReference type="InterPro" id="IPR005467">
    <property type="entry name" value="His_kinase_dom"/>
</dbReference>
<evidence type="ECO:0000256" key="6">
    <source>
        <dbReference type="ARBA" id="ARBA00022777"/>
    </source>
</evidence>
<keyword evidence="3" id="KW-0597">Phosphoprotein</keyword>
<dbReference type="SMART" id="SM00387">
    <property type="entry name" value="HATPase_c"/>
    <property type="match status" value="1"/>
</dbReference>
<dbReference type="InterPro" id="IPR004358">
    <property type="entry name" value="Sig_transdc_His_kin-like_C"/>
</dbReference>
<dbReference type="InterPro" id="IPR003594">
    <property type="entry name" value="HATPase_dom"/>
</dbReference>
<dbReference type="SUPFAM" id="SSF49785">
    <property type="entry name" value="Galactose-binding domain-like"/>
    <property type="match status" value="1"/>
</dbReference>
<feature type="transmembrane region" description="Helical" evidence="9">
    <location>
        <begin position="278"/>
        <end position="300"/>
    </location>
</feature>
<proteinExistence type="predicted"/>
<feature type="transmembrane region" description="Helical" evidence="9">
    <location>
        <begin position="249"/>
        <end position="266"/>
    </location>
</feature>
<evidence type="ECO:0000256" key="5">
    <source>
        <dbReference type="ARBA" id="ARBA00022741"/>
    </source>
</evidence>
<gene>
    <name evidence="11" type="ORF">GCM10022410_00380</name>
</gene>
<dbReference type="SUPFAM" id="SSF55874">
    <property type="entry name" value="ATPase domain of HSP90 chaperone/DNA topoisomerase II/histidine kinase"/>
    <property type="match status" value="1"/>
</dbReference>
<protein>
    <recommendedName>
        <fullName evidence="2">histidine kinase</fullName>
        <ecNumber evidence="2">2.7.13.3</ecNumber>
    </recommendedName>
</protein>
<keyword evidence="6" id="KW-0418">Kinase</keyword>
<dbReference type="SUPFAM" id="SSF47384">
    <property type="entry name" value="Homodimeric domain of signal transducing histidine kinase"/>
    <property type="match status" value="1"/>
</dbReference>
<evidence type="ECO:0000259" key="10">
    <source>
        <dbReference type="PROSITE" id="PS50109"/>
    </source>
</evidence>
<keyword evidence="8" id="KW-0902">Two-component regulatory system</keyword>
<name>A0ABP7V0I6_9BACI</name>
<keyword evidence="5" id="KW-0547">Nucleotide-binding</keyword>
<sequence>MHRSMRHQPPRVINGQLDLQEQSVADIGPIDLDGEWAFYWCALFTSEELSDPSPQIVNAPDDWSHYTVDGENLDGYGYATYSMTIKLDESDIDDAYSLYIRSISSAYDLWVNQELVASVGEVATNERDMRPGNLPQVITFQTDKPEIELVLHVSNFHQRKSGLWQSISFGRADQIADQRETSVIIQVLMVGGILMIGMYHLVLYLQRPKHKSALYLAITCFGVGMRTMFLKDNLFAHLFPRVNWEVTVSIEYLVALVALLFFLLFLDEGLSLYIPKRINRLFIAMIILYSIFIVFTPPRIFTNTFFILQLLVITIIITIVIMTILAAIKRQEGAYLNLIAIFILSTAVLNDLFYYSHRISTDEFISLGLLFYLFIQSVHLARRFSRSFDEVEQLTGELKTLNQSLESKVKLRTIELQEANTNLQKMEEVRRRLFANVSHELNTPLTFIQGSIKAMMDGLIPKDESKYFRSVYEDTKMMAHMISDLQMLSKLDYGQIDFSFQLIETRAFFASIVEKEQIIFNKSELSFVFCENFPLEIEAIYCQIDPVRIEQAVMNLLINAEKHTTKGGSITMKLEIDQNHNQLTIRIEDTGAGIAEQDLPFVFERLYKAKNHSTKTGGGLGLALVKEFIESHDGSVGVESKLGHGTMVYFSLPIQTIEMLEVK</sequence>
<feature type="transmembrane region" description="Helical" evidence="9">
    <location>
        <begin position="335"/>
        <end position="357"/>
    </location>
</feature>
<keyword evidence="4" id="KW-0808">Transferase</keyword>
<feature type="transmembrane region" description="Helical" evidence="9">
    <location>
        <begin position="306"/>
        <end position="328"/>
    </location>
</feature>
<dbReference type="InterPro" id="IPR008979">
    <property type="entry name" value="Galactose-bd-like_sf"/>
</dbReference>
<dbReference type="CDD" id="cd00082">
    <property type="entry name" value="HisKA"/>
    <property type="match status" value="1"/>
</dbReference>
<dbReference type="CDD" id="cd00075">
    <property type="entry name" value="HATPase"/>
    <property type="match status" value="1"/>
</dbReference>
<reference evidence="12" key="1">
    <citation type="journal article" date="2019" name="Int. J. Syst. Evol. Microbiol.">
        <title>The Global Catalogue of Microorganisms (GCM) 10K type strain sequencing project: providing services to taxonomists for standard genome sequencing and annotation.</title>
        <authorList>
            <consortium name="The Broad Institute Genomics Platform"/>
            <consortium name="The Broad Institute Genome Sequencing Center for Infectious Disease"/>
            <person name="Wu L."/>
            <person name="Ma J."/>
        </authorList>
    </citation>
    <scope>NUCLEOTIDE SEQUENCE [LARGE SCALE GENOMIC DNA]</scope>
    <source>
        <strain evidence="12">JCM 17250</strain>
    </source>
</reference>
<evidence type="ECO:0000256" key="1">
    <source>
        <dbReference type="ARBA" id="ARBA00000085"/>
    </source>
</evidence>
<accession>A0ABP7V0I6</accession>
<dbReference type="PANTHER" id="PTHR43711:SF1">
    <property type="entry name" value="HISTIDINE KINASE 1"/>
    <property type="match status" value="1"/>
</dbReference>
<dbReference type="Proteomes" id="UP001501734">
    <property type="component" value="Unassembled WGS sequence"/>
</dbReference>
<feature type="domain" description="Histidine kinase" evidence="10">
    <location>
        <begin position="436"/>
        <end position="656"/>
    </location>
</feature>
<dbReference type="PROSITE" id="PS50109">
    <property type="entry name" value="HIS_KIN"/>
    <property type="match status" value="1"/>
</dbReference>
<evidence type="ECO:0000256" key="7">
    <source>
        <dbReference type="ARBA" id="ARBA00022840"/>
    </source>
</evidence>
<organism evidence="11 12">
    <name type="scientific">Amphibacillus indicireducens</name>
    <dbReference type="NCBI Taxonomy" id="1076330"/>
    <lineage>
        <taxon>Bacteria</taxon>
        <taxon>Bacillati</taxon>
        <taxon>Bacillota</taxon>
        <taxon>Bacilli</taxon>
        <taxon>Bacillales</taxon>
        <taxon>Bacillaceae</taxon>
        <taxon>Amphibacillus</taxon>
    </lineage>
</organism>
<comment type="catalytic activity">
    <reaction evidence="1">
        <text>ATP + protein L-histidine = ADP + protein N-phospho-L-histidine.</text>
        <dbReference type="EC" id="2.7.13.3"/>
    </reaction>
</comment>
<keyword evidence="12" id="KW-1185">Reference proteome</keyword>
<dbReference type="Pfam" id="PF00512">
    <property type="entry name" value="HisKA"/>
    <property type="match status" value="1"/>
</dbReference>
<dbReference type="Gene3D" id="2.60.120.260">
    <property type="entry name" value="Galactose-binding domain-like"/>
    <property type="match status" value="1"/>
</dbReference>